<evidence type="ECO:0000259" key="14">
    <source>
        <dbReference type="PROSITE" id="PS50112"/>
    </source>
</evidence>
<dbReference type="SUPFAM" id="SSF141868">
    <property type="entry name" value="EAL domain-like"/>
    <property type="match status" value="1"/>
</dbReference>
<dbReference type="PROSITE" id="PS50887">
    <property type="entry name" value="GGDEF"/>
    <property type="match status" value="1"/>
</dbReference>
<evidence type="ECO:0000256" key="9">
    <source>
        <dbReference type="ARBA" id="ARBA00022777"/>
    </source>
</evidence>
<reference evidence="19" key="1">
    <citation type="submission" date="2017-02" db="EMBL/GenBank/DDBJ databases">
        <authorList>
            <person name="Varghese N."/>
            <person name="Submissions S."/>
        </authorList>
    </citation>
    <scope>NUCLEOTIDE SEQUENCE [LARGE SCALE GENOMIC DNA]</scope>
    <source>
        <strain evidence="19">DSM 19608</strain>
    </source>
</reference>
<accession>A0A1T4LL08</accession>
<dbReference type="InterPro" id="IPR001633">
    <property type="entry name" value="EAL_dom"/>
</dbReference>
<dbReference type="Gene3D" id="3.30.450.220">
    <property type="entry name" value="LuxQ periplasmic domain, N-terminal subdomain"/>
    <property type="match status" value="1"/>
</dbReference>
<proteinExistence type="predicted"/>
<evidence type="ECO:0000259" key="16">
    <source>
        <dbReference type="PROSITE" id="PS50883"/>
    </source>
</evidence>
<dbReference type="Proteomes" id="UP000190834">
    <property type="component" value="Unassembled WGS sequence"/>
</dbReference>
<evidence type="ECO:0000313" key="19">
    <source>
        <dbReference type="Proteomes" id="UP000190834"/>
    </source>
</evidence>
<dbReference type="Pfam" id="PF00563">
    <property type="entry name" value="EAL"/>
    <property type="match status" value="1"/>
</dbReference>
<dbReference type="GO" id="GO:0071111">
    <property type="term" value="F:cyclic-guanylate-specific phosphodiesterase activity"/>
    <property type="evidence" value="ECO:0007669"/>
    <property type="project" value="UniProtKB-EC"/>
</dbReference>
<dbReference type="Gene3D" id="3.30.70.270">
    <property type="match status" value="1"/>
</dbReference>
<evidence type="ECO:0000256" key="3">
    <source>
        <dbReference type="ARBA" id="ARBA00012282"/>
    </source>
</evidence>
<dbReference type="Gene3D" id="3.30.450.20">
    <property type="entry name" value="PAS domain"/>
    <property type="match status" value="1"/>
</dbReference>
<dbReference type="PROSITE" id="PS50883">
    <property type="entry name" value="EAL"/>
    <property type="match status" value="1"/>
</dbReference>
<comment type="subcellular location">
    <subcellularLocation>
        <location evidence="2">Cell inner membrane</location>
        <topology evidence="2">Multi-pass membrane protein</topology>
    </subcellularLocation>
</comment>
<name>A0A1T4LL08_VIBCI</name>
<dbReference type="EC" id="3.1.4.52" evidence="3"/>
<dbReference type="CDD" id="cd01949">
    <property type="entry name" value="GGDEF"/>
    <property type="match status" value="1"/>
</dbReference>
<dbReference type="SMART" id="SM00091">
    <property type="entry name" value="PAS"/>
    <property type="match status" value="1"/>
</dbReference>
<dbReference type="GO" id="GO:0005886">
    <property type="term" value="C:plasma membrane"/>
    <property type="evidence" value="ECO:0007669"/>
    <property type="project" value="UniProtKB-SubCell"/>
</dbReference>
<dbReference type="InterPro" id="IPR000014">
    <property type="entry name" value="PAS"/>
</dbReference>
<dbReference type="GeneID" id="70582010"/>
<dbReference type="CDD" id="cd01948">
    <property type="entry name" value="EAL"/>
    <property type="match status" value="1"/>
</dbReference>
<dbReference type="InterPro" id="IPR029787">
    <property type="entry name" value="Nucleotide_cyclase"/>
</dbReference>
<dbReference type="STRING" id="1123491.SAMN02745782_00630"/>
<keyword evidence="4" id="KW-0997">Cell inner membrane</keyword>
<feature type="transmembrane region" description="Helical" evidence="13">
    <location>
        <begin position="286"/>
        <end position="304"/>
    </location>
</feature>
<sequence length="909" mass="103835">MSSNPSQKYNSKRKKWELKFATRITLIFGFLGLVALLASMLYSLHTAQNDLQEKIDGHLSQRALSIQNLIENRLELLEVYLHTTASNRIFSSLTEQEAEFDSVANDMIFMLQDSSMGAILDLFFLVDSSGELLVNAGLPLYDIQPLLHHITPPLHYTNQWTFVHSAPLTALIKAVPLFDPATIRLRGYMFIGLAIGQNRNFIKMLTERADVDKLTIHYQGEPLIHYQTLTTSTQSLTLASKESSLPSFHLRSSPLEFNHRPYPITLELGIEKHRFPSITEHYMRPFLLLSGGFLCLLIIAAWVLHLSHNRAISQLTNYIQGIQKGLRVRFASTGIYEYNQVGEAMQRMVENLKIAATVFESAEGMIVTDANKYILRVNQAFTDITGYQTYDVLGQHLDIIRSLQHAEHYYDELKQQLDLYGSWQREMWNRRKNGEEYLQWTHVTAVMDDNEESVLNYVITLVDVTQRNAAENKIKQLAFYDQLTGLPNRQLLMERLEQARRNSTRDNHYGAVLYLDLDNFKILNDTRGHDIGDKFLTQVSQRLSECIRRTDTVARIGGDEFVMVLEQLGFSEEIASKRVDLLCQKILHAQAQPYTINEMQHYSTLSIGVTLFQGEEQSLDDLLKQADLAMYQSKSSGRNTHRFFNPEMQKKVLEHAAMANDLRYGIPHHQFVLYYQPQVTHSGELVGAEALIRWKHPKHGMISPAQFIPVAEETGLILPLGEWILNQAGKVLATWRHTPLTQNLVLAINISAKQFHQTHFVEQVMSILQKHGANPQQLKLEITESMLHQDLEDTIAKITQLKQHGVHFALDDFGTGYSSLNYLKKLPLDQLKIDQSFVHDLLTNTHDADIARTIVSLAKSMKLSVIAEGVETQEQRDRLASYGCLHFQGYLFGAPVPIEEFPFNYAEVI</sequence>
<dbReference type="FunFam" id="3.20.20.450:FF:000001">
    <property type="entry name" value="Cyclic di-GMP phosphodiesterase yahA"/>
    <property type="match status" value="1"/>
</dbReference>
<evidence type="ECO:0000256" key="2">
    <source>
        <dbReference type="ARBA" id="ARBA00004429"/>
    </source>
</evidence>
<dbReference type="AlphaFoldDB" id="A0A1T4LL08"/>
<dbReference type="InterPro" id="IPR043056">
    <property type="entry name" value="LuxQ-periplasm_N"/>
</dbReference>
<evidence type="ECO:0000256" key="1">
    <source>
        <dbReference type="ARBA" id="ARBA00001946"/>
    </source>
</evidence>
<dbReference type="NCBIfam" id="TIGR00254">
    <property type="entry name" value="GGDEF"/>
    <property type="match status" value="1"/>
</dbReference>
<dbReference type="CDD" id="cd00130">
    <property type="entry name" value="PAS"/>
    <property type="match status" value="1"/>
</dbReference>
<dbReference type="SMART" id="SM00052">
    <property type="entry name" value="EAL"/>
    <property type="match status" value="1"/>
</dbReference>
<dbReference type="GO" id="GO:0004673">
    <property type="term" value="F:protein histidine kinase activity"/>
    <property type="evidence" value="ECO:0007669"/>
    <property type="project" value="InterPro"/>
</dbReference>
<dbReference type="GO" id="GO:0000160">
    <property type="term" value="P:phosphorelay signal transduction system"/>
    <property type="evidence" value="ECO:0007669"/>
    <property type="project" value="UniProtKB-KW"/>
</dbReference>
<keyword evidence="11" id="KW-0902">Two-component regulatory system</keyword>
<feature type="domain" description="PAS" evidence="14">
    <location>
        <begin position="365"/>
        <end position="407"/>
    </location>
</feature>
<feature type="domain" description="PAC" evidence="15">
    <location>
        <begin position="423"/>
        <end position="476"/>
    </location>
</feature>
<dbReference type="InterPro" id="IPR052155">
    <property type="entry name" value="Biofilm_reg_signaling"/>
</dbReference>
<keyword evidence="19" id="KW-1185">Reference proteome</keyword>
<feature type="domain" description="GGDEF" evidence="17">
    <location>
        <begin position="508"/>
        <end position="646"/>
    </location>
</feature>
<keyword evidence="8" id="KW-0547">Nucleotide-binding</keyword>
<evidence type="ECO:0000256" key="13">
    <source>
        <dbReference type="SAM" id="Phobius"/>
    </source>
</evidence>
<dbReference type="PANTHER" id="PTHR44757:SF2">
    <property type="entry name" value="BIOFILM ARCHITECTURE MAINTENANCE PROTEIN MBAA"/>
    <property type="match status" value="1"/>
</dbReference>
<keyword evidence="10" id="KW-0067">ATP-binding</keyword>
<dbReference type="GO" id="GO:0016791">
    <property type="term" value="F:phosphatase activity"/>
    <property type="evidence" value="ECO:0007669"/>
    <property type="project" value="InterPro"/>
</dbReference>
<keyword evidence="13" id="KW-1133">Transmembrane helix</keyword>
<evidence type="ECO:0000256" key="7">
    <source>
        <dbReference type="ARBA" id="ARBA00022679"/>
    </source>
</evidence>
<dbReference type="EMBL" id="FUXB01000003">
    <property type="protein sequence ID" value="SJZ55336.1"/>
    <property type="molecule type" value="Genomic_DNA"/>
</dbReference>
<dbReference type="InterPro" id="IPR015387">
    <property type="entry name" value="LuxQ-periplasm_dom"/>
</dbReference>
<dbReference type="InterPro" id="IPR000160">
    <property type="entry name" value="GGDEF_dom"/>
</dbReference>
<dbReference type="SMART" id="SM00267">
    <property type="entry name" value="GGDEF"/>
    <property type="match status" value="1"/>
</dbReference>
<evidence type="ECO:0000256" key="4">
    <source>
        <dbReference type="ARBA" id="ARBA00022519"/>
    </source>
</evidence>
<dbReference type="GO" id="GO:0071732">
    <property type="term" value="P:cellular response to nitric oxide"/>
    <property type="evidence" value="ECO:0007669"/>
    <property type="project" value="UniProtKB-ARBA"/>
</dbReference>
<evidence type="ECO:0000256" key="5">
    <source>
        <dbReference type="ARBA" id="ARBA00022553"/>
    </source>
</evidence>
<evidence type="ECO:0000256" key="8">
    <source>
        <dbReference type="ARBA" id="ARBA00022741"/>
    </source>
</evidence>
<evidence type="ECO:0000313" key="18">
    <source>
        <dbReference type="EMBL" id="SJZ55336.1"/>
    </source>
</evidence>
<dbReference type="Gene3D" id="3.20.20.450">
    <property type="entry name" value="EAL domain"/>
    <property type="match status" value="1"/>
</dbReference>
<dbReference type="InterPro" id="IPR029151">
    <property type="entry name" value="Sensor-like_sf"/>
</dbReference>
<keyword evidence="13" id="KW-0812">Transmembrane</keyword>
<keyword evidence="9" id="KW-0418">Kinase</keyword>
<comment type="catalytic activity">
    <reaction evidence="12">
        <text>3',3'-c-di-GMP + H2O = 5'-phosphoguanylyl(3'-&gt;5')guanosine + H(+)</text>
        <dbReference type="Rhea" id="RHEA:24902"/>
        <dbReference type="ChEBI" id="CHEBI:15377"/>
        <dbReference type="ChEBI" id="CHEBI:15378"/>
        <dbReference type="ChEBI" id="CHEBI:58754"/>
        <dbReference type="ChEBI" id="CHEBI:58805"/>
        <dbReference type="EC" id="3.1.4.52"/>
    </reaction>
    <physiologicalReaction direction="left-to-right" evidence="12">
        <dbReference type="Rhea" id="RHEA:24903"/>
    </physiologicalReaction>
</comment>
<dbReference type="PANTHER" id="PTHR44757">
    <property type="entry name" value="DIGUANYLATE CYCLASE DGCP"/>
    <property type="match status" value="1"/>
</dbReference>
<dbReference type="SUPFAM" id="SSF55073">
    <property type="entry name" value="Nucleotide cyclase"/>
    <property type="match status" value="1"/>
</dbReference>
<keyword evidence="6" id="KW-0973">c-di-GMP</keyword>
<comment type="cofactor">
    <cofactor evidence="1">
        <name>Mg(2+)</name>
        <dbReference type="ChEBI" id="CHEBI:18420"/>
    </cofactor>
</comment>
<feature type="transmembrane region" description="Helical" evidence="13">
    <location>
        <begin position="20"/>
        <end position="44"/>
    </location>
</feature>
<dbReference type="Pfam" id="PF13426">
    <property type="entry name" value="PAS_9"/>
    <property type="match status" value="1"/>
</dbReference>
<evidence type="ECO:0000256" key="10">
    <source>
        <dbReference type="ARBA" id="ARBA00022840"/>
    </source>
</evidence>
<gene>
    <name evidence="18" type="ORF">SAMN02745782_00630</name>
</gene>
<dbReference type="RefSeq" id="WP_078925024.1">
    <property type="nucleotide sequence ID" value="NZ_FUXB01000003.1"/>
</dbReference>
<protein>
    <recommendedName>
        <fullName evidence="3">cyclic-guanylate-specific phosphodiesterase</fullName>
        <ecNumber evidence="3">3.1.4.52</ecNumber>
    </recommendedName>
</protein>
<keyword evidence="4" id="KW-1003">Cell membrane</keyword>
<dbReference type="InterPro" id="IPR035965">
    <property type="entry name" value="PAS-like_dom_sf"/>
</dbReference>
<keyword evidence="7" id="KW-0808">Transferase</keyword>
<dbReference type="GO" id="GO:0005524">
    <property type="term" value="F:ATP binding"/>
    <property type="evidence" value="ECO:0007669"/>
    <property type="project" value="UniProtKB-KW"/>
</dbReference>
<dbReference type="OrthoDB" id="1316910at2"/>
<dbReference type="PROSITE" id="PS50112">
    <property type="entry name" value="PAS"/>
    <property type="match status" value="1"/>
</dbReference>
<dbReference type="Pfam" id="PF09308">
    <property type="entry name" value="LuxQ-periplasm"/>
    <property type="match status" value="1"/>
</dbReference>
<dbReference type="NCBIfam" id="TIGR00229">
    <property type="entry name" value="sensory_box"/>
    <property type="match status" value="1"/>
</dbReference>
<dbReference type="SUPFAM" id="SSF55785">
    <property type="entry name" value="PYP-like sensor domain (PAS domain)"/>
    <property type="match status" value="1"/>
</dbReference>
<dbReference type="InterPro" id="IPR035919">
    <property type="entry name" value="EAL_sf"/>
</dbReference>
<dbReference type="SUPFAM" id="SSF103190">
    <property type="entry name" value="Sensory domain-like"/>
    <property type="match status" value="1"/>
</dbReference>
<evidence type="ECO:0000256" key="11">
    <source>
        <dbReference type="ARBA" id="ARBA00023012"/>
    </source>
</evidence>
<evidence type="ECO:0000256" key="12">
    <source>
        <dbReference type="ARBA" id="ARBA00051114"/>
    </source>
</evidence>
<dbReference type="InterPro" id="IPR000700">
    <property type="entry name" value="PAS-assoc_C"/>
</dbReference>
<evidence type="ECO:0000256" key="6">
    <source>
        <dbReference type="ARBA" id="ARBA00022636"/>
    </source>
</evidence>
<keyword evidence="13" id="KW-0472">Membrane</keyword>
<dbReference type="Pfam" id="PF00990">
    <property type="entry name" value="GGDEF"/>
    <property type="match status" value="1"/>
</dbReference>
<keyword evidence="5" id="KW-0597">Phosphoprotein</keyword>
<dbReference type="FunFam" id="3.30.70.270:FF:000001">
    <property type="entry name" value="Diguanylate cyclase domain protein"/>
    <property type="match status" value="1"/>
</dbReference>
<evidence type="ECO:0000259" key="15">
    <source>
        <dbReference type="PROSITE" id="PS50113"/>
    </source>
</evidence>
<dbReference type="PROSITE" id="PS50113">
    <property type="entry name" value="PAC"/>
    <property type="match status" value="1"/>
</dbReference>
<organism evidence="18 19">
    <name type="scientific">Vibrio cincinnatiensis DSM 19608</name>
    <dbReference type="NCBI Taxonomy" id="1123491"/>
    <lineage>
        <taxon>Bacteria</taxon>
        <taxon>Pseudomonadati</taxon>
        <taxon>Pseudomonadota</taxon>
        <taxon>Gammaproteobacteria</taxon>
        <taxon>Vibrionales</taxon>
        <taxon>Vibrionaceae</taxon>
        <taxon>Vibrio</taxon>
    </lineage>
</organism>
<dbReference type="InterPro" id="IPR043128">
    <property type="entry name" value="Rev_trsase/Diguanyl_cyclase"/>
</dbReference>
<evidence type="ECO:0000259" key="17">
    <source>
        <dbReference type="PROSITE" id="PS50887"/>
    </source>
</evidence>
<feature type="domain" description="EAL" evidence="16">
    <location>
        <begin position="655"/>
        <end position="909"/>
    </location>
</feature>